<proteinExistence type="predicted"/>
<evidence type="ECO:0000313" key="2">
    <source>
        <dbReference type="EMBL" id="RDK43670.1"/>
    </source>
</evidence>
<keyword evidence="1" id="KW-0472">Membrane</keyword>
<sequence>MVSSPADCHSFLLPLLHLLLPAVFAVFALRFPPLSAFLLASLPSFLFFFFFLFLPFAPFLSFLLLSLSPPSPIASRTSP</sequence>
<evidence type="ECO:0000313" key="3">
    <source>
        <dbReference type="Proteomes" id="UP000254937"/>
    </source>
</evidence>
<keyword evidence="3" id="KW-1185">Reference proteome</keyword>
<keyword evidence="1" id="KW-1133">Transmembrane helix</keyword>
<protein>
    <submittedName>
        <fullName evidence="2">Uncharacterized protein</fullName>
    </submittedName>
</protein>
<dbReference type="EMBL" id="KZ851850">
    <property type="protein sequence ID" value="RDK43670.1"/>
    <property type="molecule type" value="Genomic_DNA"/>
</dbReference>
<dbReference type="AlphaFoldDB" id="A0A370PNB6"/>
<evidence type="ECO:0000256" key="1">
    <source>
        <dbReference type="SAM" id="Phobius"/>
    </source>
</evidence>
<accession>A0A370PNB6</accession>
<name>A0A370PNB6_ASPPH</name>
<gene>
    <name evidence="2" type="ORF">M752DRAFT_143510</name>
</gene>
<dbReference type="Proteomes" id="UP000254937">
    <property type="component" value="Unassembled WGS sequence"/>
</dbReference>
<keyword evidence="1" id="KW-0812">Transmembrane</keyword>
<organism evidence="2 3">
    <name type="scientific">Aspergillus phoenicis ATCC 13157</name>
    <dbReference type="NCBI Taxonomy" id="1353007"/>
    <lineage>
        <taxon>Eukaryota</taxon>
        <taxon>Fungi</taxon>
        <taxon>Dikarya</taxon>
        <taxon>Ascomycota</taxon>
        <taxon>Pezizomycotina</taxon>
        <taxon>Eurotiomycetes</taxon>
        <taxon>Eurotiomycetidae</taxon>
        <taxon>Eurotiales</taxon>
        <taxon>Aspergillaceae</taxon>
        <taxon>Aspergillus</taxon>
    </lineage>
</organism>
<feature type="transmembrane region" description="Helical" evidence="1">
    <location>
        <begin position="44"/>
        <end position="67"/>
    </location>
</feature>
<reference evidence="2 3" key="1">
    <citation type="submission" date="2018-07" db="EMBL/GenBank/DDBJ databases">
        <title>Section-level genome sequencing of Aspergillus section Nigri to investigate inter- and intra-species variation.</title>
        <authorList>
            <consortium name="DOE Joint Genome Institute"/>
            <person name="Vesth T.C."/>
            <person name="Nybo J.L."/>
            <person name="Theobald S."/>
            <person name="Frisvad J.C."/>
            <person name="Larsen T.O."/>
            <person name="Nielsen K.F."/>
            <person name="Hoof J.B."/>
            <person name="Brandl J."/>
            <person name="Salamov A."/>
            <person name="Riley R."/>
            <person name="Gladden J.M."/>
            <person name="Phatale P."/>
            <person name="Nielsen M.T."/>
            <person name="Lyhne E.K."/>
            <person name="Kogle M.E."/>
            <person name="Strasser K."/>
            <person name="McDonnell E."/>
            <person name="Barry K."/>
            <person name="Clum A."/>
            <person name="Chen C."/>
            <person name="Nolan M."/>
            <person name="Sandor L."/>
            <person name="Kuo A."/>
            <person name="Lipzen A."/>
            <person name="Hainaut M."/>
            <person name="Drula E."/>
            <person name="Tsang A."/>
            <person name="Magnuson J.K."/>
            <person name="Henrissat B."/>
            <person name="Wiebenga A."/>
            <person name="Simmons B.A."/>
            <person name="Makela M.R."/>
            <person name="De vries R.P."/>
            <person name="Grigoriev I.V."/>
            <person name="Mortensen U.H."/>
            <person name="Baker S.E."/>
            <person name="Andersen M.R."/>
        </authorList>
    </citation>
    <scope>NUCLEOTIDE SEQUENCE [LARGE SCALE GENOMIC DNA]</scope>
    <source>
        <strain evidence="2 3">ATCC 13157</strain>
    </source>
</reference>